<keyword evidence="2" id="KW-1185">Reference proteome</keyword>
<evidence type="ECO:0000313" key="2">
    <source>
        <dbReference type="Proteomes" id="UP001233999"/>
    </source>
</evidence>
<reference evidence="1" key="1">
    <citation type="journal article" date="2023" name="IScience">
        <title>Live-bearing cockroach genome reveals convergent evolutionary mechanisms linked to viviparity in insects and beyond.</title>
        <authorList>
            <person name="Fouks B."/>
            <person name="Harrison M.C."/>
            <person name="Mikhailova A.A."/>
            <person name="Marchal E."/>
            <person name="English S."/>
            <person name="Carruthers M."/>
            <person name="Jennings E.C."/>
            <person name="Chiamaka E.L."/>
            <person name="Frigard R.A."/>
            <person name="Pippel M."/>
            <person name="Attardo G.M."/>
            <person name="Benoit J.B."/>
            <person name="Bornberg-Bauer E."/>
            <person name="Tobe S.S."/>
        </authorList>
    </citation>
    <scope>NUCLEOTIDE SEQUENCE</scope>
    <source>
        <strain evidence="1">Stay&amp;Tobe</strain>
    </source>
</reference>
<feature type="non-terminal residue" evidence="1">
    <location>
        <position position="1"/>
    </location>
</feature>
<dbReference type="Proteomes" id="UP001233999">
    <property type="component" value="Unassembled WGS sequence"/>
</dbReference>
<proteinExistence type="predicted"/>
<protein>
    <submittedName>
        <fullName evidence="1">Uncharacterized protein</fullName>
    </submittedName>
</protein>
<gene>
    <name evidence="1" type="ORF">L9F63_017755</name>
</gene>
<dbReference type="AlphaFoldDB" id="A0AAD7ZYI2"/>
<evidence type="ECO:0000313" key="1">
    <source>
        <dbReference type="EMBL" id="KAJ9588960.1"/>
    </source>
</evidence>
<dbReference type="EMBL" id="JASPKZ010005293">
    <property type="protein sequence ID" value="KAJ9588960.1"/>
    <property type="molecule type" value="Genomic_DNA"/>
</dbReference>
<name>A0AAD7ZYI2_DIPPU</name>
<reference evidence="1" key="2">
    <citation type="submission" date="2023-05" db="EMBL/GenBank/DDBJ databases">
        <authorList>
            <person name="Fouks B."/>
        </authorList>
    </citation>
    <scope>NUCLEOTIDE SEQUENCE</scope>
    <source>
        <strain evidence="1">Stay&amp;Tobe</strain>
        <tissue evidence="1">Testes</tissue>
    </source>
</reference>
<sequence>AANKQIILPLSVDKMPLHVRNERYLRKLTSLTRISIQQCTIDMTSELNVPINSEISNNKRIHSSASKKGKRIGSVCVLRHSMGDHAVKILRFTIRK</sequence>
<comment type="caution">
    <text evidence="1">The sequence shown here is derived from an EMBL/GenBank/DDBJ whole genome shotgun (WGS) entry which is preliminary data.</text>
</comment>
<organism evidence="1 2">
    <name type="scientific">Diploptera punctata</name>
    <name type="common">Pacific beetle cockroach</name>
    <dbReference type="NCBI Taxonomy" id="6984"/>
    <lineage>
        <taxon>Eukaryota</taxon>
        <taxon>Metazoa</taxon>
        <taxon>Ecdysozoa</taxon>
        <taxon>Arthropoda</taxon>
        <taxon>Hexapoda</taxon>
        <taxon>Insecta</taxon>
        <taxon>Pterygota</taxon>
        <taxon>Neoptera</taxon>
        <taxon>Polyneoptera</taxon>
        <taxon>Dictyoptera</taxon>
        <taxon>Blattodea</taxon>
        <taxon>Blaberoidea</taxon>
        <taxon>Blaberidae</taxon>
        <taxon>Diplopterinae</taxon>
        <taxon>Diploptera</taxon>
    </lineage>
</organism>
<feature type="non-terminal residue" evidence="1">
    <location>
        <position position="96"/>
    </location>
</feature>
<accession>A0AAD7ZYI2</accession>